<proteinExistence type="predicted"/>
<dbReference type="AlphaFoldDB" id="A0A3F3PYF8"/>
<keyword evidence="2" id="KW-1185">Reference proteome</keyword>
<accession>A0A3F3PYF8</accession>
<gene>
    <name evidence="1" type="ORF">BDQ94DRAFT_53200</name>
</gene>
<dbReference type="GeneID" id="38144347"/>
<evidence type="ECO:0000313" key="2">
    <source>
        <dbReference type="Proteomes" id="UP000253729"/>
    </source>
</evidence>
<organism evidence="1 2">
    <name type="scientific">Aspergillus welwitschiae</name>
    <dbReference type="NCBI Taxonomy" id="1341132"/>
    <lineage>
        <taxon>Eukaryota</taxon>
        <taxon>Fungi</taxon>
        <taxon>Dikarya</taxon>
        <taxon>Ascomycota</taxon>
        <taxon>Pezizomycotina</taxon>
        <taxon>Eurotiomycetes</taxon>
        <taxon>Eurotiomycetidae</taxon>
        <taxon>Eurotiales</taxon>
        <taxon>Aspergillaceae</taxon>
        <taxon>Aspergillus</taxon>
        <taxon>Aspergillus subgen. Circumdati</taxon>
    </lineage>
</organism>
<dbReference type="EMBL" id="KZ852052">
    <property type="protein sequence ID" value="RDH31921.1"/>
    <property type="molecule type" value="Genomic_DNA"/>
</dbReference>
<dbReference type="RefSeq" id="XP_026624943.1">
    <property type="nucleotide sequence ID" value="XM_026775991.1"/>
</dbReference>
<protein>
    <submittedName>
        <fullName evidence="1">Uncharacterized protein</fullName>
    </submittedName>
</protein>
<sequence length="65" mass="7268">MKHIKSYHPPIKNELDTGIIHPGYKQSKVNPHSINNTHIYRHQGRSIILPPPNNTHGTPSPPSAC</sequence>
<dbReference type="Proteomes" id="UP000253729">
    <property type="component" value="Unassembled WGS sequence"/>
</dbReference>
<name>A0A3F3PYF8_9EURO</name>
<reference evidence="1 2" key="1">
    <citation type="submission" date="2018-07" db="EMBL/GenBank/DDBJ databases">
        <title>The genomes of Aspergillus section Nigri reveals drivers in fungal speciation.</title>
        <authorList>
            <consortium name="DOE Joint Genome Institute"/>
            <person name="Vesth T.C."/>
            <person name="Nybo J."/>
            <person name="Theobald S."/>
            <person name="Brandl J."/>
            <person name="Frisvad J.C."/>
            <person name="Nielsen K.F."/>
            <person name="Lyhne E.K."/>
            <person name="Kogle M.E."/>
            <person name="Kuo A."/>
            <person name="Riley R."/>
            <person name="Clum A."/>
            <person name="Nolan M."/>
            <person name="Lipzen A."/>
            <person name="Salamov A."/>
            <person name="Henrissat B."/>
            <person name="Wiebenga A."/>
            <person name="De vries R.P."/>
            <person name="Grigoriev I.V."/>
            <person name="Mortensen U.H."/>
            <person name="Andersen M.R."/>
            <person name="Baker S.E."/>
        </authorList>
    </citation>
    <scope>NUCLEOTIDE SEQUENCE [LARGE SCALE GENOMIC DNA]</scope>
    <source>
        <strain evidence="1 2">CBS 139.54b</strain>
    </source>
</reference>
<evidence type="ECO:0000313" key="1">
    <source>
        <dbReference type="EMBL" id="RDH31921.1"/>
    </source>
</evidence>